<accession>A0ABD7EPP2</accession>
<organism evidence="2 3">
    <name type="scientific">Aeromonas jandaei</name>
    <dbReference type="NCBI Taxonomy" id="650"/>
    <lineage>
        <taxon>Bacteria</taxon>
        <taxon>Pseudomonadati</taxon>
        <taxon>Pseudomonadota</taxon>
        <taxon>Gammaproteobacteria</taxon>
        <taxon>Aeromonadales</taxon>
        <taxon>Aeromonadaceae</taxon>
        <taxon>Aeromonas</taxon>
    </lineage>
</organism>
<name>A0ABD7EPP2_AERJA</name>
<dbReference type="InterPro" id="IPR009739">
    <property type="entry name" value="LprI-like_N"/>
</dbReference>
<dbReference type="PANTHER" id="PTHR37549:SF1">
    <property type="entry name" value="LIPOPROTEIN LPRI"/>
    <property type="match status" value="1"/>
</dbReference>
<sequence>MITHICRGYEPTAPIAEACFHKGLPQHHNLATNQHFNLFLKPQYGVEMSRNKSIINLFVAASFIISPYLSHAASFDCKKAKTSNEKLICMTPELSKLDEELAKTYLLSLKNSAGNDIIKKSQRAWLKQIKKECSSADCLIKNYRIRLETLENWEKSIPADTTMIGTHYLSHSVPIISNSTKEGYYLIDAKNCISIEEKDNKTISFSILTFNTNGHICDINGIAKLVGNEYQYIPSSNTDELDKACSLRIVNRAGSILILDPEMKCREYSCGVRAGLDGTVFPKNLSMTTGCDRGY</sequence>
<gene>
    <name evidence="2" type="ORF">HQ399_13090</name>
</gene>
<dbReference type="Pfam" id="PF07007">
    <property type="entry name" value="LprI"/>
    <property type="match status" value="1"/>
</dbReference>
<dbReference type="AlphaFoldDB" id="A0ABD7EPP2"/>
<evidence type="ECO:0000313" key="3">
    <source>
        <dbReference type="Proteomes" id="UP000679312"/>
    </source>
</evidence>
<dbReference type="PANTHER" id="PTHR37549">
    <property type="entry name" value="LIPOPROTEIN LPRI"/>
    <property type="match status" value="1"/>
</dbReference>
<reference evidence="2 3" key="1">
    <citation type="journal article" date="2021" name="Front. Microbiol.">
        <title>Prevalence and Genetic Analysis of Chromosomal mcr-3/7 in Aeromonas From U.S. Animal-Derived Samples.</title>
        <authorList>
            <person name="Wang Y."/>
            <person name="Hou N."/>
            <person name="Rasooly R."/>
            <person name="Gu Y."/>
            <person name="He X."/>
        </authorList>
    </citation>
    <scope>NUCLEOTIDE SEQUENCE [LARGE SCALE GENOMIC DNA]</scope>
    <source>
        <strain evidence="2 3">4608</strain>
    </source>
</reference>
<protein>
    <submittedName>
        <fullName evidence="2">DUF1311 domain-containing protein</fullName>
    </submittedName>
</protein>
<evidence type="ECO:0000259" key="1">
    <source>
        <dbReference type="Pfam" id="PF07007"/>
    </source>
</evidence>
<dbReference type="EMBL" id="CP053881">
    <property type="protein sequence ID" value="QWL63120.1"/>
    <property type="molecule type" value="Genomic_DNA"/>
</dbReference>
<proteinExistence type="predicted"/>
<feature type="domain" description="Lysozyme inhibitor LprI-like N-terminal" evidence="1">
    <location>
        <begin position="77"/>
        <end position="146"/>
    </location>
</feature>
<dbReference type="Gene3D" id="1.20.1270.180">
    <property type="match status" value="1"/>
</dbReference>
<dbReference type="Proteomes" id="UP000679312">
    <property type="component" value="Chromosome"/>
</dbReference>
<dbReference type="RefSeq" id="WP_215801398.1">
    <property type="nucleotide sequence ID" value="NZ_CP053881.1"/>
</dbReference>
<dbReference type="InterPro" id="IPR052755">
    <property type="entry name" value="Lysozyme_Inhibitor_LprI"/>
</dbReference>
<evidence type="ECO:0000313" key="2">
    <source>
        <dbReference type="EMBL" id="QWL63120.1"/>
    </source>
</evidence>